<name>A0A9X4M3R0_9ACTN</name>
<feature type="compositionally biased region" description="Basic and acidic residues" evidence="1">
    <location>
        <begin position="157"/>
        <end position="187"/>
    </location>
</feature>
<accession>A0A9X4M3R0</accession>
<dbReference type="EMBL" id="JANRHA010000005">
    <property type="protein sequence ID" value="MDG3014673.1"/>
    <property type="molecule type" value="Genomic_DNA"/>
</dbReference>
<feature type="domain" description="DUF6542" evidence="3">
    <location>
        <begin position="24"/>
        <end position="143"/>
    </location>
</feature>
<proteinExistence type="predicted"/>
<keyword evidence="2" id="KW-0472">Membrane</keyword>
<reference evidence="4" key="1">
    <citation type="submission" date="2022-08" db="EMBL/GenBank/DDBJ databases">
        <title>Genome analysis of Corynebacteriales strain.</title>
        <authorList>
            <person name="Lee S.D."/>
        </authorList>
    </citation>
    <scope>NUCLEOTIDE SEQUENCE</scope>
    <source>
        <strain evidence="4">D3-21</strain>
    </source>
</reference>
<dbReference type="RefSeq" id="WP_277835050.1">
    <property type="nucleotide sequence ID" value="NZ_JAAIVF010000007.1"/>
</dbReference>
<comment type="caution">
    <text evidence="4">The sequence shown here is derived from an EMBL/GenBank/DDBJ whole genome shotgun (WGS) entry which is preliminary data.</text>
</comment>
<protein>
    <recommendedName>
        <fullName evidence="3">DUF6542 domain-containing protein</fullName>
    </recommendedName>
</protein>
<dbReference type="Pfam" id="PF20177">
    <property type="entry name" value="DUF6542"/>
    <property type="match status" value="1"/>
</dbReference>
<keyword evidence="5" id="KW-1185">Reference proteome</keyword>
<sequence length="381" mass="41953">MTATQRARARVPLEQRSIVPTTAGIPWWGGVLCGVAGAFVGYLLDAARGNELTSVFAVFYFLGCVGAVVAVQNRSLFSAMVQPPLILFIGVPLAYETLTTDTGHGLKNLILDLALPLVDRFPMMVFTTIVVLAIGGVRLYLQHQEGSSAGRTASRGAAERRKAARRRETARQRDTSSRRDASARQDLAEDVEPTTGRRRAAEPTTGRRRAADPGSANRRRDPERGRNRTGEFVAADLGPRTGARRVPTEEPRSSRWSRPEIQPRRHAERPAPATSFEPTGIRDDDYRLSDPTVTFPMPARRMGTPSGSPAPAARHPRPRVPLRGGVDPHPTMSTPIPRVRYRDRDEDAPAPRTDSAHGDRPHTNPGWTAPRFRSYEDERPS</sequence>
<keyword evidence="2" id="KW-1133">Transmembrane helix</keyword>
<dbReference type="InterPro" id="IPR046672">
    <property type="entry name" value="DUF6542"/>
</dbReference>
<feature type="compositionally biased region" description="Basic and acidic residues" evidence="1">
    <location>
        <begin position="246"/>
        <end position="269"/>
    </location>
</feature>
<feature type="compositionally biased region" description="Basic and acidic residues" evidence="1">
    <location>
        <begin position="218"/>
        <end position="229"/>
    </location>
</feature>
<feature type="transmembrane region" description="Helical" evidence="2">
    <location>
        <begin position="121"/>
        <end position="141"/>
    </location>
</feature>
<evidence type="ECO:0000259" key="3">
    <source>
        <dbReference type="Pfam" id="PF20177"/>
    </source>
</evidence>
<evidence type="ECO:0000256" key="2">
    <source>
        <dbReference type="SAM" id="Phobius"/>
    </source>
</evidence>
<feature type="compositionally biased region" description="Basic and acidic residues" evidence="1">
    <location>
        <begin position="340"/>
        <end position="362"/>
    </location>
</feature>
<keyword evidence="2" id="KW-0812">Transmembrane</keyword>
<evidence type="ECO:0000313" key="4">
    <source>
        <dbReference type="EMBL" id="MDG3014673.1"/>
    </source>
</evidence>
<evidence type="ECO:0000256" key="1">
    <source>
        <dbReference type="SAM" id="MobiDB-lite"/>
    </source>
</evidence>
<organism evidence="4 5">
    <name type="scientific">Speluncibacter jeojiensis</name>
    <dbReference type="NCBI Taxonomy" id="2710754"/>
    <lineage>
        <taxon>Bacteria</taxon>
        <taxon>Bacillati</taxon>
        <taxon>Actinomycetota</taxon>
        <taxon>Actinomycetes</taxon>
        <taxon>Mycobacteriales</taxon>
        <taxon>Speluncibacteraceae</taxon>
        <taxon>Speluncibacter</taxon>
    </lineage>
</organism>
<feature type="transmembrane region" description="Helical" evidence="2">
    <location>
        <begin position="25"/>
        <end position="45"/>
    </location>
</feature>
<feature type="transmembrane region" description="Helical" evidence="2">
    <location>
        <begin position="52"/>
        <end position="71"/>
    </location>
</feature>
<gene>
    <name evidence="4" type="ORF">NVS88_08895</name>
</gene>
<dbReference type="Proteomes" id="UP001152755">
    <property type="component" value="Unassembled WGS sequence"/>
</dbReference>
<evidence type="ECO:0000313" key="5">
    <source>
        <dbReference type="Proteomes" id="UP001152755"/>
    </source>
</evidence>
<dbReference type="AlphaFoldDB" id="A0A9X4M3R0"/>
<feature type="region of interest" description="Disordered" evidence="1">
    <location>
        <begin position="148"/>
        <end position="381"/>
    </location>
</feature>